<dbReference type="Proteomes" id="UP000185544">
    <property type="component" value="Chromosome"/>
</dbReference>
<dbReference type="PROSITE" id="PS00534">
    <property type="entry name" value="FERROCHELATASE"/>
    <property type="match status" value="1"/>
</dbReference>
<evidence type="ECO:0000256" key="5">
    <source>
        <dbReference type="ARBA" id="ARBA00023244"/>
    </source>
</evidence>
<accession>A0A1L6MXN5</accession>
<keyword evidence="4 7" id="KW-0456">Lyase</keyword>
<dbReference type="Pfam" id="PF00762">
    <property type="entry name" value="Ferrochelatase"/>
    <property type="match status" value="1"/>
</dbReference>
<evidence type="ECO:0000313" key="10">
    <source>
        <dbReference type="Proteomes" id="UP000185544"/>
    </source>
</evidence>
<gene>
    <name evidence="7" type="primary">hemH</name>
    <name evidence="9" type="ORF">BCY86_05830</name>
</gene>
<evidence type="ECO:0000256" key="7">
    <source>
        <dbReference type="HAMAP-Rule" id="MF_00323"/>
    </source>
</evidence>
<keyword evidence="5 7" id="KW-0627">Porphyrin biosynthesis</keyword>
<dbReference type="GO" id="GO:0046872">
    <property type="term" value="F:metal ion binding"/>
    <property type="evidence" value="ECO:0007669"/>
    <property type="project" value="UniProtKB-KW"/>
</dbReference>
<dbReference type="CDD" id="cd03411">
    <property type="entry name" value="Ferrochelatase_N"/>
    <property type="match status" value="1"/>
</dbReference>
<feature type="binding site" evidence="7">
    <location>
        <position position="177"/>
    </location>
    <ligand>
        <name>Fe(2+)</name>
        <dbReference type="ChEBI" id="CHEBI:29033"/>
    </ligand>
</feature>
<dbReference type="InterPro" id="IPR001015">
    <property type="entry name" value="Ferrochelatase"/>
</dbReference>
<dbReference type="UniPathway" id="UPA00252">
    <property type="reaction ID" value="UER00325"/>
</dbReference>
<dbReference type="GO" id="GO:0004325">
    <property type="term" value="F:ferrochelatase activity"/>
    <property type="evidence" value="ECO:0007669"/>
    <property type="project" value="UniProtKB-UniRule"/>
</dbReference>
<dbReference type="GO" id="GO:0006783">
    <property type="term" value="P:heme biosynthetic process"/>
    <property type="evidence" value="ECO:0007669"/>
    <property type="project" value="UniProtKB-UniRule"/>
</dbReference>
<evidence type="ECO:0000256" key="8">
    <source>
        <dbReference type="RuleBase" id="RU000607"/>
    </source>
</evidence>
<dbReference type="OrthoDB" id="9809741at2"/>
<dbReference type="HAMAP" id="MF_00323">
    <property type="entry name" value="Ferrochelatase"/>
    <property type="match status" value="1"/>
</dbReference>
<protein>
    <recommendedName>
        <fullName evidence="7 8">Ferrochelatase</fullName>
        <ecNumber evidence="7 8">4.98.1.1</ecNumber>
    </recommendedName>
    <alternativeName>
        <fullName evidence="7">Heme synthase</fullName>
    </alternativeName>
    <alternativeName>
        <fullName evidence="7">Protoheme ferro-lyase</fullName>
    </alternativeName>
</protein>
<evidence type="ECO:0000256" key="2">
    <source>
        <dbReference type="ARBA" id="ARBA00023004"/>
    </source>
</evidence>
<evidence type="ECO:0000256" key="4">
    <source>
        <dbReference type="ARBA" id="ARBA00023239"/>
    </source>
</evidence>
<dbReference type="CDD" id="cd00419">
    <property type="entry name" value="Ferrochelatase_C"/>
    <property type="match status" value="1"/>
</dbReference>
<dbReference type="AlphaFoldDB" id="A0A1L6MXN5"/>
<keyword evidence="7" id="KW-0479">Metal-binding</keyword>
<name>A0A1L6MXN5_9BACT</name>
<dbReference type="GO" id="GO:0005737">
    <property type="term" value="C:cytoplasm"/>
    <property type="evidence" value="ECO:0007669"/>
    <property type="project" value="UniProtKB-SubCell"/>
</dbReference>
<comment type="similarity">
    <text evidence="1 7 8">Belongs to the ferrochelatase family.</text>
</comment>
<evidence type="ECO:0000256" key="6">
    <source>
        <dbReference type="ARBA" id="ARBA00024536"/>
    </source>
</evidence>
<evidence type="ECO:0000313" key="9">
    <source>
        <dbReference type="EMBL" id="APS00257.1"/>
    </source>
</evidence>
<comment type="catalytic activity">
    <reaction evidence="6">
        <text>Fe-coproporphyrin III + 2 H(+) = coproporphyrin III + Fe(2+)</text>
        <dbReference type="Rhea" id="RHEA:49572"/>
        <dbReference type="ChEBI" id="CHEBI:15378"/>
        <dbReference type="ChEBI" id="CHEBI:29033"/>
        <dbReference type="ChEBI" id="CHEBI:68438"/>
        <dbReference type="ChEBI" id="CHEBI:131725"/>
        <dbReference type="EC" id="4.99.1.9"/>
    </reaction>
    <physiologicalReaction direction="right-to-left" evidence="6">
        <dbReference type="Rhea" id="RHEA:49574"/>
    </physiologicalReaction>
</comment>
<dbReference type="RefSeq" id="WP_075276921.1">
    <property type="nucleotide sequence ID" value="NZ_CP016908.1"/>
</dbReference>
<keyword evidence="7 8" id="KW-0963">Cytoplasm</keyword>
<dbReference type="InterPro" id="IPR033659">
    <property type="entry name" value="Ferrochelatase_N"/>
</dbReference>
<comment type="catalytic activity">
    <reaction evidence="7 8">
        <text>heme b + 2 H(+) = protoporphyrin IX + Fe(2+)</text>
        <dbReference type="Rhea" id="RHEA:22584"/>
        <dbReference type="ChEBI" id="CHEBI:15378"/>
        <dbReference type="ChEBI" id="CHEBI:29033"/>
        <dbReference type="ChEBI" id="CHEBI:57306"/>
        <dbReference type="ChEBI" id="CHEBI:60344"/>
        <dbReference type="EC" id="4.98.1.1"/>
    </reaction>
</comment>
<dbReference type="STRING" id="1882918.BCY86_05830"/>
<comment type="subcellular location">
    <subcellularLocation>
        <location evidence="7 8">Cytoplasm</location>
    </subcellularLocation>
</comment>
<comment type="function">
    <text evidence="7 8">Catalyzes the ferrous insertion into protoporphyrin IX.</text>
</comment>
<proteinExistence type="inferred from homology"/>
<comment type="pathway">
    <text evidence="7 8">Porphyrin-containing compound metabolism; protoheme biosynthesis; protoheme from protoporphyrin-IX: step 1/1.</text>
</comment>
<dbReference type="Gene3D" id="3.40.50.1400">
    <property type="match status" value="2"/>
</dbReference>
<organism evidence="9 10">
    <name type="scientific">Pajaroellobacter abortibovis</name>
    <dbReference type="NCBI Taxonomy" id="1882918"/>
    <lineage>
        <taxon>Bacteria</taxon>
        <taxon>Pseudomonadati</taxon>
        <taxon>Myxococcota</taxon>
        <taxon>Polyangia</taxon>
        <taxon>Polyangiales</taxon>
        <taxon>Polyangiaceae</taxon>
    </lineage>
</organism>
<dbReference type="PANTHER" id="PTHR11108:SF1">
    <property type="entry name" value="FERROCHELATASE, MITOCHONDRIAL"/>
    <property type="match status" value="1"/>
</dbReference>
<keyword evidence="2 7" id="KW-0408">Iron</keyword>
<dbReference type="SUPFAM" id="SSF53800">
    <property type="entry name" value="Chelatase"/>
    <property type="match status" value="1"/>
</dbReference>
<sequence length="316" mass="35170">MEISRTALLLVSHGGVESLGDLPDFLSKIRRERGVPASLFEEVKRRYELVGGQSPLNAITRQIGQKLESRLHLPVRVAFRFVPPHSEEQLIHMKKDGYRHVVVLPLAPYSAVLYSQEVKRVAELIASRGDGKIHVDGVTNWGDEPALIHAFARSLTLALNELEKSIRRQTTVIMTAHSLPLHVLRDGDPYADQVRSTAVRVAASLGERCPPWELAFQSQGFQDESEQPVRWLGPSLESVIQASAQRGSRHVLIAPIGFLSDHVEILYDIDHEARNIAHSLGLSLSRTASLNASELLLQALENIVYPFLDSGEQKKK</sequence>
<keyword evidence="10" id="KW-1185">Reference proteome</keyword>
<dbReference type="PANTHER" id="PTHR11108">
    <property type="entry name" value="FERROCHELATASE"/>
    <property type="match status" value="1"/>
</dbReference>
<dbReference type="InterPro" id="IPR019772">
    <property type="entry name" value="Ferrochelatase_AS"/>
</dbReference>
<dbReference type="EMBL" id="CP016908">
    <property type="protein sequence ID" value="APS00257.1"/>
    <property type="molecule type" value="Genomic_DNA"/>
</dbReference>
<evidence type="ECO:0000256" key="3">
    <source>
        <dbReference type="ARBA" id="ARBA00023133"/>
    </source>
</evidence>
<dbReference type="EC" id="4.98.1.1" evidence="7 8"/>
<dbReference type="KEGG" id="pabo:BCY86_05830"/>
<dbReference type="NCBIfam" id="TIGR00109">
    <property type="entry name" value="hemH"/>
    <property type="match status" value="1"/>
</dbReference>
<dbReference type="InterPro" id="IPR033644">
    <property type="entry name" value="Ferrochelatase_C"/>
</dbReference>
<feature type="binding site" evidence="7">
    <location>
        <position position="264"/>
    </location>
    <ligand>
        <name>Fe(2+)</name>
        <dbReference type="ChEBI" id="CHEBI:29033"/>
    </ligand>
</feature>
<evidence type="ECO:0000256" key="1">
    <source>
        <dbReference type="ARBA" id="ARBA00007718"/>
    </source>
</evidence>
<reference evidence="9 10" key="1">
    <citation type="submission" date="2016-08" db="EMBL/GenBank/DDBJ databases">
        <title>Identification and validation of antigenic proteins from Pajaroellobacter abortibovis using de-novo genome sequence assembly and reverse vaccinology.</title>
        <authorList>
            <person name="Welly B.T."/>
            <person name="Miller M.R."/>
            <person name="Stott J.L."/>
            <person name="Blanchard M.T."/>
            <person name="Islas-Trejo A.D."/>
            <person name="O'Rourke S.M."/>
            <person name="Young A.E."/>
            <person name="Medrano J.F."/>
            <person name="Van Eenennaam A.L."/>
        </authorList>
    </citation>
    <scope>NUCLEOTIDE SEQUENCE [LARGE SCALE GENOMIC DNA]</scope>
    <source>
        <strain evidence="9 10">BTF92-0548A/99-0131</strain>
    </source>
</reference>
<keyword evidence="3 7" id="KW-0350">Heme biosynthesis</keyword>